<sequence length="191" mass="20401">MTSAKDLIQLGKLVAQAQGWDEARAFKGFEMTDADRARIAGSAVDLLKVFPRAPGSGAQLAAAFAVQLGRVLDAPIEVVAGTLTVDGVPVLGRRQPVTAADVCADGFDGHVWVMVGPNIAELALFRRANERDCPPLLARHVHSVFGHDKGLYVDQWRKVRKQGLGYEPQCVLGTEAVDALMAGAFRLIKGA</sequence>
<dbReference type="Proteomes" id="UP001589858">
    <property type="component" value="Unassembled WGS sequence"/>
</dbReference>
<protein>
    <submittedName>
        <fullName evidence="1">Uncharacterized protein</fullName>
    </submittedName>
</protein>
<organism evidence="1 2">
    <name type="scientific">Novosphingobium clariflavum</name>
    <dbReference type="NCBI Taxonomy" id="2029884"/>
    <lineage>
        <taxon>Bacteria</taxon>
        <taxon>Pseudomonadati</taxon>
        <taxon>Pseudomonadota</taxon>
        <taxon>Alphaproteobacteria</taxon>
        <taxon>Sphingomonadales</taxon>
        <taxon>Sphingomonadaceae</taxon>
        <taxon>Novosphingobium</taxon>
    </lineage>
</organism>
<accession>A0ABV6SC79</accession>
<evidence type="ECO:0000313" key="1">
    <source>
        <dbReference type="EMBL" id="MFC0686872.1"/>
    </source>
</evidence>
<keyword evidence="2" id="KW-1185">Reference proteome</keyword>
<evidence type="ECO:0000313" key="2">
    <source>
        <dbReference type="Proteomes" id="UP001589858"/>
    </source>
</evidence>
<proteinExistence type="predicted"/>
<name>A0ABV6SC79_9SPHN</name>
<comment type="caution">
    <text evidence="1">The sequence shown here is derived from an EMBL/GenBank/DDBJ whole genome shotgun (WGS) entry which is preliminary data.</text>
</comment>
<reference evidence="1 2" key="1">
    <citation type="submission" date="2024-09" db="EMBL/GenBank/DDBJ databases">
        <authorList>
            <person name="Sun Q."/>
            <person name="Mori K."/>
        </authorList>
    </citation>
    <scope>NUCLEOTIDE SEQUENCE [LARGE SCALE GENOMIC DNA]</scope>
    <source>
        <strain evidence="1 2">CICC 11035S</strain>
    </source>
</reference>
<dbReference type="EMBL" id="JBHLTM010000077">
    <property type="protein sequence ID" value="MFC0686872.1"/>
    <property type="molecule type" value="Genomic_DNA"/>
</dbReference>
<gene>
    <name evidence="1" type="ORF">ACFFF8_20000</name>
</gene>
<dbReference type="RefSeq" id="WP_267223683.1">
    <property type="nucleotide sequence ID" value="NZ_JAPCWC010000026.1"/>
</dbReference>